<keyword evidence="6 8" id="KW-1133">Transmembrane helix</keyword>
<evidence type="ECO:0000256" key="5">
    <source>
        <dbReference type="ARBA" id="ARBA00022692"/>
    </source>
</evidence>
<evidence type="ECO:0000256" key="2">
    <source>
        <dbReference type="ARBA" id="ARBA00009047"/>
    </source>
</evidence>
<feature type="transmembrane region" description="Helical" evidence="8">
    <location>
        <begin position="7"/>
        <end position="28"/>
    </location>
</feature>
<dbReference type="EMBL" id="CP019434">
    <property type="protein sequence ID" value="APZ44346.1"/>
    <property type="molecule type" value="Genomic_DNA"/>
</dbReference>
<keyword evidence="5 8" id="KW-0812">Transmembrane</keyword>
<dbReference type="CDD" id="cd06261">
    <property type="entry name" value="TM_PBP2"/>
    <property type="match status" value="1"/>
</dbReference>
<dbReference type="GO" id="GO:0055085">
    <property type="term" value="P:transmembrane transport"/>
    <property type="evidence" value="ECO:0007669"/>
    <property type="project" value="InterPro"/>
</dbReference>
<sequence length="273" mass="29842">MKALRKASFYLLALIFFLWAVFPFYYAIVTSLKTGFAIMTPTLWPHAASLSNYEHIFQLGFGRNILNSVVVATLTVVVAGLISLLAAYALSRVSFRGRSFLLITMLGATMFPQAAILTGLFSIIRGLGLYNTWWGLIFSYLLFTVPFTVWVLTAFMRELPQELEEAAIIDGASPWTIVTRIFLPLLAPAMVATGLLAFIAAWNEFLFALTFTLDNSARTVPVAITVFGGSSSFMPPYGNIMAASVVVSAPLVVLVLVFQRWITSGLTLGAVKG</sequence>
<dbReference type="InterPro" id="IPR035906">
    <property type="entry name" value="MetI-like_sf"/>
</dbReference>
<feature type="transmembrane region" description="Helical" evidence="8">
    <location>
        <begin position="65"/>
        <end position="88"/>
    </location>
</feature>
<proteinExistence type="inferred from homology"/>
<feature type="transmembrane region" description="Helical" evidence="8">
    <location>
        <begin position="136"/>
        <end position="156"/>
    </location>
</feature>
<feature type="transmembrane region" description="Helical" evidence="8">
    <location>
        <begin position="177"/>
        <end position="202"/>
    </location>
</feature>
<organism evidence="10 11">
    <name type="scientific">Acidihalobacter ferrooxydans</name>
    <dbReference type="NCBI Taxonomy" id="1765967"/>
    <lineage>
        <taxon>Bacteria</taxon>
        <taxon>Pseudomonadati</taxon>
        <taxon>Pseudomonadota</taxon>
        <taxon>Gammaproteobacteria</taxon>
        <taxon>Chromatiales</taxon>
        <taxon>Ectothiorhodospiraceae</taxon>
        <taxon>Acidihalobacter</taxon>
    </lineage>
</organism>
<evidence type="ECO:0000256" key="3">
    <source>
        <dbReference type="ARBA" id="ARBA00022448"/>
    </source>
</evidence>
<name>A0A1P8UKG9_9GAMM</name>
<evidence type="ECO:0000256" key="6">
    <source>
        <dbReference type="ARBA" id="ARBA00022989"/>
    </source>
</evidence>
<dbReference type="PANTHER" id="PTHR32243">
    <property type="entry name" value="MALTOSE TRANSPORT SYSTEM PERMEASE-RELATED"/>
    <property type="match status" value="1"/>
</dbReference>
<feature type="domain" description="ABC transmembrane type-1" evidence="9">
    <location>
        <begin position="65"/>
        <end position="258"/>
    </location>
</feature>
<accession>A0A1P8UKG9</accession>
<dbReference type="GO" id="GO:0005886">
    <property type="term" value="C:plasma membrane"/>
    <property type="evidence" value="ECO:0007669"/>
    <property type="project" value="UniProtKB-SubCell"/>
</dbReference>
<dbReference type="PROSITE" id="PS50928">
    <property type="entry name" value="ABC_TM1"/>
    <property type="match status" value="1"/>
</dbReference>
<dbReference type="Proteomes" id="UP000243807">
    <property type="component" value="Chromosome"/>
</dbReference>
<dbReference type="RefSeq" id="WP_076838017.1">
    <property type="nucleotide sequence ID" value="NZ_CP019434.1"/>
</dbReference>
<dbReference type="Gene3D" id="1.10.3720.10">
    <property type="entry name" value="MetI-like"/>
    <property type="match status" value="1"/>
</dbReference>
<evidence type="ECO:0000256" key="4">
    <source>
        <dbReference type="ARBA" id="ARBA00022475"/>
    </source>
</evidence>
<keyword evidence="3 8" id="KW-0813">Transport</keyword>
<dbReference type="OrthoDB" id="9794684at2"/>
<evidence type="ECO:0000259" key="9">
    <source>
        <dbReference type="PROSITE" id="PS50928"/>
    </source>
</evidence>
<keyword evidence="11" id="KW-1185">Reference proteome</keyword>
<dbReference type="Pfam" id="PF00528">
    <property type="entry name" value="BPD_transp_1"/>
    <property type="match status" value="1"/>
</dbReference>
<evidence type="ECO:0000256" key="1">
    <source>
        <dbReference type="ARBA" id="ARBA00004651"/>
    </source>
</evidence>
<dbReference type="SUPFAM" id="SSF161098">
    <property type="entry name" value="MetI-like"/>
    <property type="match status" value="1"/>
</dbReference>
<comment type="subcellular location">
    <subcellularLocation>
        <location evidence="1 8">Cell membrane</location>
        <topology evidence="1 8">Multi-pass membrane protein</topology>
    </subcellularLocation>
</comment>
<protein>
    <submittedName>
        <fullName evidence="10">Sugar ABC transporter permease</fullName>
    </submittedName>
</protein>
<dbReference type="AlphaFoldDB" id="A0A1P8UKG9"/>
<dbReference type="PANTHER" id="PTHR32243:SF18">
    <property type="entry name" value="INNER MEMBRANE ABC TRANSPORTER PERMEASE PROTEIN YCJP"/>
    <property type="match status" value="1"/>
</dbReference>
<feature type="transmembrane region" description="Helical" evidence="8">
    <location>
        <begin position="100"/>
        <end position="124"/>
    </location>
</feature>
<evidence type="ECO:0000256" key="8">
    <source>
        <dbReference type="RuleBase" id="RU363032"/>
    </source>
</evidence>
<feature type="transmembrane region" description="Helical" evidence="8">
    <location>
        <begin position="237"/>
        <end position="258"/>
    </location>
</feature>
<keyword evidence="7 8" id="KW-0472">Membrane</keyword>
<keyword evidence="4" id="KW-1003">Cell membrane</keyword>
<evidence type="ECO:0000313" key="11">
    <source>
        <dbReference type="Proteomes" id="UP000243807"/>
    </source>
</evidence>
<gene>
    <name evidence="10" type="ORF">BW247_15665</name>
</gene>
<dbReference type="InterPro" id="IPR000515">
    <property type="entry name" value="MetI-like"/>
</dbReference>
<dbReference type="STRING" id="1765967.BW247_15665"/>
<comment type="similarity">
    <text evidence="2">Belongs to the binding-protein-dependent transport system permease family. MalFG subfamily.</text>
</comment>
<dbReference type="KEGG" id="afy:BW247_15665"/>
<dbReference type="InterPro" id="IPR050901">
    <property type="entry name" value="BP-dep_ABC_trans_perm"/>
</dbReference>
<reference evidence="10 11" key="1">
    <citation type="submission" date="2017-01" db="EMBL/GenBank/DDBJ databases">
        <title>Draft sequence of Acidihalobacter ferrooxidans strain DSM 14175 (strain V8).</title>
        <authorList>
            <person name="Khaleque H.N."/>
            <person name="Ramsay J.P."/>
            <person name="Murphy R.J.T."/>
            <person name="Kaksonen A.H."/>
            <person name="Boxall N.J."/>
            <person name="Watkin E.L.J."/>
        </authorList>
    </citation>
    <scope>NUCLEOTIDE SEQUENCE [LARGE SCALE GENOMIC DNA]</scope>
    <source>
        <strain evidence="10 11">V8</strain>
    </source>
</reference>
<evidence type="ECO:0000313" key="10">
    <source>
        <dbReference type="EMBL" id="APZ44346.1"/>
    </source>
</evidence>
<evidence type="ECO:0000256" key="7">
    <source>
        <dbReference type="ARBA" id="ARBA00023136"/>
    </source>
</evidence>